<dbReference type="EMBL" id="MU003518">
    <property type="protein sequence ID" value="KAF2468004.1"/>
    <property type="molecule type" value="Genomic_DNA"/>
</dbReference>
<protein>
    <submittedName>
        <fullName evidence="1">Uncharacterized protein</fullName>
    </submittedName>
</protein>
<name>A0ACB6QLW3_9PLEO</name>
<dbReference type="Proteomes" id="UP000799755">
    <property type="component" value="Unassembled WGS sequence"/>
</dbReference>
<evidence type="ECO:0000313" key="2">
    <source>
        <dbReference type="Proteomes" id="UP000799755"/>
    </source>
</evidence>
<comment type="caution">
    <text evidence="1">The sequence shown here is derived from an EMBL/GenBank/DDBJ whole genome shotgun (WGS) entry which is preliminary data.</text>
</comment>
<keyword evidence="2" id="KW-1185">Reference proteome</keyword>
<accession>A0ACB6QLW3</accession>
<reference evidence="1" key="1">
    <citation type="journal article" date="2020" name="Stud. Mycol.">
        <title>101 Dothideomycetes genomes: a test case for predicting lifestyles and emergence of pathogens.</title>
        <authorList>
            <person name="Haridas S."/>
            <person name="Albert R."/>
            <person name="Binder M."/>
            <person name="Bloem J."/>
            <person name="Labutti K."/>
            <person name="Salamov A."/>
            <person name="Andreopoulos B."/>
            <person name="Baker S."/>
            <person name="Barry K."/>
            <person name="Bills G."/>
            <person name="Bluhm B."/>
            <person name="Cannon C."/>
            <person name="Castanera R."/>
            <person name="Culley D."/>
            <person name="Daum C."/>
            <person name="Ezra D."/>
            <person name="Gonzalez J."/>
            <person name="Henrissat B."/>
            <person name="Kuo A."/>
            <person name="Liang C."/>
            <person name="Lipzen A."/>
            <person name="Lutzoni F."/>
            <person name="Magnuson J."/>
            <person name="Mondo S."/>
            <person name="Nolan M."/>
            <person name="Ohm R."/>
            <person name="Pangilinan J."/>
            <person name="Park H.-J."/>
            <person name="Ramirez L."/>
            <person name="Alfaro M."/>
            <person name="Sun H."/>
            <person name="Tritt A."/>
            <person name="Yoshinaga Y."/>
            <person name="Zwiers L.-H."/>
            <person name="Turgeon B."/>
            <person name="Goodwin S."/>
            <person name="Spatafora J."/>
            <person name="Crous P."/>
            <person name="Grigoriev I."/>
        </authorList>
    </citation>
    <scope>NUCLEOTIDE SEQUENCE</scope>
    <source>
        <strain evidence="1">ATCC 200398</strain>
    </source>
</reference>
<evidence type="ECO:0000313" key="1">
    <source>
        <dbReference type="EMBL" id="KAF2468004.1"/>
    </source>
</evidence>
<sequence length="352" mass="39382">MRFTAALATLASLTALSTSFVTPENAKRGAPETIYLANCHFSHSGGINEYYSEVEWYKAGHNSQGTIQENYPDDYVRIAGPDHAQVWEGAQNSVTFASSGTVVTYHIDKDAQSKSDFTLVGWANNGFHGFNCYKDNKRTIWYYTGNGGRDCRSIYYCLPANTKKRGFNEPIGPFVSAKNRSRAERCISIFALSTFLLPTLATNPQIFARTPPETVYLTNCDSSNPRGSSYYSELSYYAAGRNSQHHNYPTERCYMTDPSNGHYGAFVWEGVEAYCQFTSRGSLVEFRAWIGKDAQSKNDFTQVGTAENDFHRFKCYKDNKRVLYGVGLDDCERLRAALETLKLVAGMPVLSG</sequence>
<proteinExistence type="predicted"/>
<organism evidence="1 2">
    <name type="scientific">Lindgomyces ingoldianus</name>
    <dbReference type="NCBI Taxonomy" id="673940"/>
    <lineage>
        <taxon>Eukaryota</taxon>
        <taxon>Fungi</taxon>
        <taxon>Dikarya</taxon>
        <taxon>Ascomycota</taxon>
        <taxon>Pezizomycotina</taxon>
        <taxon>Dothideomycetes</taxon>
        <taxon>Pleosporomycetidae</taxon>
        <taxon>Pleosporales</taxon>
        <taxon>Lindgomycetaceae</taxon>
        <taxon>Lindgomyces</taxon>
    </lineage>
</organism>
<gene>
    <name evidence="1" type="ORF">BDR25DRAFT_316597</name>
</gene>